<name>A0A0H3A2K6_MYCA1</name>
<evidence type="ECO:0000256" key="1">
    <source>
        <dbReference type="SAM" id="MobiDB-lite"/>
    </source>
</evidence>
<evidence type="ECO:0000313" key="3">
    <source>
        <dbReference type="Proteomes" id="UP000001574"/>
    </source>
</evidence>
<dbReference type="AlphaFoldDB" id="A0A0H3A2K6"/>
<reference evidence="2 3" key="1">
    <citation type="submission" date="2006-10" db="EMBL/GenBank/DDBJ databases">
        <authorList>
            <person name="Fleischmann R.D."/>
            <person name="Dodson R.J."/>
            <person name="Haft D.H."/>
            <person name="Merkel J.S."/>
            <person name="Nelson W.C."/>
            <person name="Fraser C.M."/>
        </authorList>
    </citation>
    <scope>NUCLEOTIDE SEQUENCE [LARGE SCALE GENOMIC DNA]</scope>
    <source>
        <strain evidence="2 3">104</strain>
    </source>
</reference>
<dbReference type="KEGG" id="mav:MAV_2525"/>
<proteinExistence type="predicted"/>
<sequence length="44" mass="4709">MTTMPKSDIVVLTKPTARRTGKPTPKSSGGDLALIRSRHGGEMK</sequence>
<feature type="region of interest" description="Disordered" evidence="1">
    <location>
        <begin position="1"/>
        <end position="44"/>
    </location>
</feature>
<organism evidence="2 3">
    <name type="scientific">Mycobacterium avium (strain 104)</name>
    <dbReference type="NCBI Taxonomy" id="243243"/>
    <lineage>
        <taxon>Bacteria</taxon>
        <taxon>Bacillati</taxon>
        <taxon>Actinomycetota</taxon>
        <taxon>Actinomycetes</taxon>
        <taxon>Mycobacteriales</taxon>
        <taxon>Mycobacteriaceae</taxon>
        <taxon>Mycobacterium</taxon>
        <taxon>Mycobacterium avium complex (MAC)</taxon>
    </lineage>
</organism>
<evidence type="ECO:0000313" key="2">
    <source>
        <dbReference type="EMBL" id="ABK68354.1"/>
    </source>
</evidence>
<gene>
    <name evidence="2" type="ordered locus">MAV_2525</name>
</gene>
<dbReference type="Proteomes" id="UP000001574">
    <property type="component" value="Chromosome"/>
</dbReference>
<protein>
    <submittedName>
        <fullName evidence="2">Uncharacterized protein</fullName>
    </submittedName>
</protein>
<dbReference type="HOGENOM" id="CLU_3218811_0_0_11"/>
<dbReference type="EMBL" id="CP000479">
    <property type="protein sequence ID" value="ABK68354.1"/>
    <property type="molecule type" value="Genomic_DNA"/>
</dbReference>
<accession>A0A0H3A2K6</accession>